<evidence type="ECO:0000313" key="3">
    <source>
        <dbReference type="Proteomes" id="UP000321523"/>
    </source>
</evidence>
<evidence type="ECO:0000313" key="2">
    <source>
        <dbReference type="EMBL" id="GEO43056.1"/>
    </source>
</evidence>
<dbReference type="OrthoDB" id="9988215at2"/>
<dbReference type="AlphaFoldDB" id="A0A512E2Z7"/>
<keyword evidence="3" id="KW-1185">Reference proteome</keyword>
<sequence>MTFEELLDAANAGGSRGPGQWTPKACAVWREADPDDAALLEAAVALELATGRRVQVREEDAVRERRRQMDEATAAAKG</sequence>
<feature type="region of interest" description="Disordered" evidence="1">
    <location>
        <begin position="59"/>
        <end position="78"/>
    </location>
</feature>
<protein>
    <submittedName>
        <fullName evidence="2">Uncharacterized protein</fullName>
    </submittedName>
</protein>
<organism evidence="2 3">
    <name type="scientific">Skermanella aerolata</name>
    <dbReference type="NCBI Taxonomy" id="393310"/>
    <lineage>
        <taxon>Bacteria</taxon>
        <taxon>Pseudomonadati</taxon>
        <taxon>Pseudomonadota</taxon>
        <taxon>Alphaproteobacteria</taxon>
        <taxon>Rhodospirillales</taxon>
        <taxon>Azospirillaceae</taxon>
        <taxon>Skermanella</taxon>
    </lineage>
</organism>
<accession>A0A512E2Z7</accession>
<proteinExistence type="predicted"/>
<evidence type="ECO:0000256" key="1">
    <source>
        <dbReference type="SAM" id="MobiDB-lite"/>
    </source>
</evidence>
<reference evidence="2 3" key="1">
    <citation type="submission" date="2019-07" db="EMBL/GenBank/DDBJ databases">
        <title>Whole genome shotgun sequence of Skermanella aerolata NBRC 106429.</title>
        <authorList>
            <person name="Hosoyama A."/>
            <person name="Uohara A."/>
            <person name="Ohji S."/>
            <person name="Ichikawa N."/>
        </authorList>
    </citation>
    <scope>NUCLEOTIDE SEQUENCE [LARGE SCALE GENOMIC DNA]</scope>
    <source>
        <strain evidence="2 3">NBRC 106429</strain>
    </source>
</reference>
<dbReference type="EMBL" id="BJYZ01000060">
    <property type="protein sequence ID" value="GEO43056.1"/>
    <property type="molecule type" value="Genomic_DNA"/>
</dbReference>
<feature type="region of interest" description="Disordered" evidence="1">
    <location>
        <begin position="1"/>
        <end position="21"/>
    </location>
</feature>
<comment type="caution">
    <text evidence="2">The sequence shown here is derived from an EMBL/GenBank/DDBJ whole genome shotgun (WGS) entry which is preliminary data.</text>
</comment>
<feature type="compositionally biased region" description="Basic and acidic residues" evidence="1">
    <location>
        <begin position="59"/>
        <end position="70"/>
    </location>
</feature>
<gene>
    <name evidence="2" type="ORF">SAE02_72040</name>
</gene>
<name>A0A512E2Z7_9PROT</name>
<dbReference type="Proteomes" id="UP000321523">
    <property type="component" value="Unassembled WGS sequence"/>
</dbReference>
<dbReference type="RefSeq" id="WP_044437628.1">
    <property type="nucleotide sequence ID" value="NZ_BJYZ01000060.1"/>
</dbReference>